<protein>
    <submittedName>
        <fullName evidence="1">Uncharacterized protein</fullName>
    </submittedName>
</protein>
<proteinExistence type="predicted"/>
<name>A0ACA9UAK5_BIOOC</name>
<reference evidence="1" key="2">
    <citation type="submission" date="2021-10" db="EMBL/GenBank/DDBJ databases">
        <authorList>
            <person name="Piombo E."/>
        </authorList>
    </citation>
    <scope>NUCLEOTIDE SEQUENCE</scope>
</reference>
<dbReference type="Proteomes" id="UP000836387">
    <property type="component" value="Unassembled WGS sequence"/>
</dbReference>
<accession>A0ACA9UAK5</accession>
<evidence type="ECO:0000313" key="2">
    <source>
        <dbReference type="Proteomes" id="UP000836387"/>
    </source>
</evidence>
<gene>
    <name evidence="1" type="ORF">CRV2_00022258</name>
</gene>
<keyword evidence="2" id="KW-1185">Reference proteome</keyword>
<comment type="caution">
    <text evidence="1">The sequence shown here is derived from an EMBL/GenBank/DDBJ whole genome shotgun (WGS) entry which is preliminary data.</text>
</comment>
<organism evidence="1 2">
    <name type="scientific">Clonostachys rosea f. rosea IK726</name>
    <dbReference type="NCBI Taxonomy" id="1349383"/>
    <lineage>
        <taxon>Eukaryota</taxon>
        <taxon>Fungi</taxon>
        <taxon>Dikarya</taxon>
        <taxon>Ascomycota</taxon>
        <taxon>Pezizomycotina</taxon>
        <taxon>Sordariomycetes</taxon>
        <taxon>Hypocreomycetidae</taxon>
        <taxon>Hypocreales</taxon>
        <taxon>Bionectriaceae</taxon>
        <taxon>Clonostachys</taxon>
    </lineage>
</organism>
<reference evidence="1" key="1">
    <citation type="submission" date="2020-04" db="EMBL/GenBank/DDBJ databases">
        <authorList>
            <person name="Broberg M."/>
        </authorList>
    </citation>
    <scope>NUCLEOTIDE SEQUENCE</scope>
</reference>
<sequence>MPVTTIRSPPSLEDYVPLAEYQSQTPETFIGGKPVLHYHLTGAKATIPKSQCGGLALFPADSPTAEQSSANGETEELVEQPVTVFVNSETFTIFSDKAEAGASIPYPSISIHAIKQVGSQGSPIQAVWLQLEFADGGSDDDDFNTLYEAVANCSNLHPDPNDDEEEDEDNYDRIIFEGSAEHEALAGYSGVLRGAADGGGWITADNVHEYFDEDGNWIGEGGEEGEALGDGAGRTRGRNEVEAKASMETALRIPSGHEQSEAKSERTIQNNQGHLTSTRAKAFQRRKYQIKR</sequence>
<dbReference type="EMBL" id="CADEHS020000160">
    <property type="protein sequence ID" value="CAG9950285.1"/>
    <property type="molecule type" value="Genomic_DNA"/>
</dbReference>
<evidence type="ECO:0000313" key="1">
    <source>
        <dbReference type="EMBL" id="CAG9950285.1"/>
    </source>
</evidence>